<keyword evidence="4" id="KW-1185">Reference proteome</keyword>
<accession>A0ABU3DDY3</accession>
<reference evidence="3 4" key="1">
    <citation type="submission" date="2023-09" db="EMBL/GenBank/DDBJ databases">
        <authorList>
            <person name="Rey-Velasco X."/>
        </authorList>
    </citation>
    <scope>NUCLEOTIDE SEQUENCE [LARGE SCALE GENOMIC DNA]</scope>
    <source>
        <strain evidence="3 4">F158</strain>
    </source>
</reference>
<dbReference type="Proteomes" id="UP001265259">
    <property type="component" value="Unassembled WGS sequence"/>
</dbReference>
<name>A0ABU3DDY3_9RHOB</name>
<comment type="caution">
    <text evidence="3">The sequence shown here is derived from an EMBL/GenBank/DDBJ whole genome shotgun (WGS) entry which is preliminary data.</text>
</comment>
<proteinExistence type="predicted"/>
<protein>
    <recommendedName>
        <fullName evidence="5">EF-hand domain-containing protein</fullName>
    </recommendedName>
</protein>
<evidence type="ECO:0008006" key="5">
    <source>
        <dbReference type="Google" id="ProtNLM"/>
    </source>
</evidence>
<dbReference type="PROSITE" id="PS51257">
    <property type="entry name" value="PROKAR_LIPOPROTEIN"/>
    <property type="match status" value="1"/>
</dbReference>
<evidence type="ECO:0000313" key="4">
    <source>
        <dbReference type="Proteomes" id="UP001265259"/>
    </source>
</evidence>
<evidence type="ECO:0000313" key="3">
    <source>
        <dbReference type="EMBL" id="MDT0681749.1"/>
    </source>
</evidence>
<organism evidence="3 4">
    <name type="scientific">Tropicimonas omnivorans</name>
    <dbReference type="NCBI Taxonomy" id="3075590"/>
    <lineage>
        <taxon>Bacteria</taxon>
        <taxon>Pseudomonadati</taxon>
        <taxon>Pseudomonadota</taxon>
        <taxon>Alphaproteobacteria</taxon>
        <taxon>Rhodobacterales</taxon>
        <taxon>Roseobacteraceae</taxon>
        <taxon>Tropicimonas</taxon>
    </lineage>
</organism>
<feature type="compositionally biased region" description="Acidic residues" evidence="1">
    <location>
        <begin position="35"/>
        <end position="45"/>
    </location>
</feature>
<dbReference type="EMBL" id="JAVRHL010000001">
    <property type="protein sequence ID" value="MDT0681749.1"/>
    <property type="molecule type" value="Genomic_DNA"/>
</dbReference>
<evidence type="ECO:0000256" key="1">
    <source>
        <dbReference type="SAM" id="MobiDB-lite"/>
    </source>
</evidence>
<evidence type="ECO:0000256" key="2">
    <source>
        <dbReference type="SAM" id="SignalP"/>
    </source>
</evidence>
<keyword evidence="2" id="KW-0732">Signal</keyword>
<feature type="chain" id="PRO_5047454941" description="EF-hand domain-containing protein" evidence="2">
    <location>
        <begin position="22"/>
        <end position="53"/>
    </location>
</feature>
<dbReference type="RefSeq" id="WP_311689517.1">
    <property type="nucleotide sequence ID" value="NZ_JAVRHL010000001.1"/>
</dbReference>
<feature type="region of interest" description="Disordered" evidence="1">
    <location>
        <begin position="27"/>
        <end position="53"/>
    </location>
</feature>
<sequence>MTNLKLSALLVAFVAALSACAPTGMQNSGATEANLDQDLDGDGIIDGDTTAIN</sequence>
<gene>
    <name evidence="3" type="ORF">RM543_03550</name>
</gene>
<feature type="signal peptide" evidence="2">
    <location>
        <begin position="1"/>
        <end position="21"/>
    </location>
</feature>